<comment type="caution">
    <text evidence="1">The sequence shown here is derived from an EMBL/GenBank/DDBJ whole genome shotgun (WGS) entry which is preliminary data.</text>
</comment>
<dbReference type="RefSeq" id="WP_345429255.1">
    <property type="nucleotide sequence ID" value="NZ_BAABHK010000001.1"/>
</dbReference>
<evidence type="ECO:0000313" key="1">
    <source>
        <dbReference type="EMBL" id="GAA4621245.1"/>
    </source>
</evidence>
<keyword evidence="2" id="KW-1185">Reference proteome</keyword>
<reference evidence="2" key="1">
    <citation type="journal article" date="2019" name="Int. J. Syst. Evol. Microbiol.">
        <title>The Global Catalogue of Microorganisms (GCM) 10K type strain sequencing project: providing services to taxonomists for standard genome sequencing and annotation.</title>
        <authorList>
            <consortium name="The Broad Institute Genomics Platform"/>
            <consortium name="The Broad Institute Genome Sequencing Center for Infectious Disease"/>
            <person name="Wu L."/>
            <person name="Ma J."/>
        </authorList>
    </citation>
    <scope>NUCLEOTIDE SEQUENCE [LARGE SCALE GENOMIC DNA]</scope>
    <source>
        <strain evidence="2">JCM 17939</strain>
    </source>
</reference>
<protein>
    <submittedName>
        <fullName evidence="1">Uncharacterized protein</fullName>
    </submittedName>
</protein>
<dbReference type="Proteomes" id="UP001501442">
    <property type="component" value="Unassembled WGS sequence"/>
</dbReference>
<proteinExistence type="predicted"/>
<gene>
    <name evidence="1" type="ORF">GCM10023196_008380</name>
</gene>
<accession>A0ABP8U2X1</accession>
<organism evidence="1 2">
    <name type="scientific">Actinoallomurus vinaceus</name>
    <dbReference type="NCBI Taxonomy" id="1080074"/>
    <lineage>
        <taxon>Bacteria</taxon>
        <taxon>Bacillati</taxon>
        <taxon>Actinomycetota</taxon>
        <taxon>Actinomycetes</taxon>
        <taxon>Streptosporangiales</taxon>
        <taxon>Thermomonosporaceae</taxon>
        <taxon>Actinoallomurus</taxon>
    </lineage>
</organism>
<dbReference type="EMBL" id="BAABHK010000001">
    <property type="protein sequence ID" value="GAA4621245.1"/>
    <property type="molecule type" value="Genomic_DNA"/>
</dbReference>
<evidence type="ECO:0000313" key="2">
    <source>
        <dbReference type="Proteomes" id="UP001501442"/>
    </source>
</evidence>
<name>A0ABP8U2X1_9ACTN</name>
<sequence length="178" mass="19278">MDVLEILAEFGATGRVGLLSTGADLRELVAVYGMPWDVGRVDKSRRWPHLYAYGDVEFVVCRCRIVASITVPTWRGSLELPTGDGRAVVLPAEVTYAQVVDALAAVGCAWEPLPPIPGQCGLRTCSREERIDFTFTTDDGPEPVLHGAGTWYHAHGCIPVEVAAARFPDDFPAEQPGV</sequence>